<evidence type="ECO:0000259" key="2">
    <source>
        <dbReference type="Pfam" id="PF12849"/>
    </source>
</evidence>
<evidence type="ECO:0000313" key="3">
    <source>
        <dbReference type="EMBL" id="GAL86800.1"/>
    </source>
</evidence>
<dbReference type="RefSeq" id="WP_197060136.1">
    <property type="nucleotide sequence ID" value="NZ_BBLT01000009.1"/>
</dbReference>
<dbReference type="STRING" id="153721.MYP_4030"/>
<reference evidence="3 4" key="1">
    <citation type="submission" date="2014-09" db="EMBL/GenBank/DDBJ databases">
        <title>Sporocytophaga myxococcoides PG-01 genome sequencing.</title>
        <authorList>
            <person name="Liu L."/>
            <person name="Gao P.J."/>
            <person name="Chen G.J."/>
            <person name="Wang L.S."/>
        </authorList>
    </citation>
    <scope>NUCLEOTIDE SEQUENCE [LARGE SCALE GENOMIC DNA]</scope>
    <source>
        <strain evidence="3 4">PG-01</strain>
    </source>
</reference>
<name>A0A098LIN1_9BACT</name>
<dbReference type="AlphaFoldDB" id="A0A098LIN1"/>
<dbReference type="InterPro" id="IPR024370">
    <property type="entry name" value="PBP_domain"/>
</dbReference>
<proteinExistence type="predicted"/>
<dbReference type="Pfam" id="PF12849">
    <property type="entry name" value="PBP_like_2"/>
    <property type="match status" value="1"/>
</dbReference>
<dbReference type="InterPro" id="IPR050811">
    <property type="entry name" value="Phosphate_ABC_transporter"/>
</dbReference>
<keyword evidence="1" id="KW-0732">Signal</keyword>
<comment type="caution">
    <text evidence="3">The sequence shown here is derived from an EMBL/GenBank/DDBJ whole genome shotgun (WGS) entry which is preliminary data.</text>
</comment>
<dbReference type="PANTHER" id="PTHR30570">
    <property type="entry name" value="PERIPLASMIC PHOSPHATE BINDING COMPONENT OF PHOSPHATE ABC TRANSPORTER"/>
    <property type="match status" value="1"/>
</dbReference>
<keyword evidence="4" id="KW-1185">Reference proteome</keyword>
<dbReference type="PANTHER" id="PTHR30570:SF1">
    <property type="entry name" value="PHOSPHATE-BINDING PROTEIN PSTS"/>
    <property type="match status" value="1"/>
</dbReference>
<sequence length="319" mass="35603">MQSNFRIYQLFILLILTFSCQEEKNNNNNNNNDNDVPEDTPVKGKIHIFSESSFKPAILPEKNTFEGIYTNAKIDISFTSERSAIDSFLRGKTEMIVVGRPLNDKELSPFKAKGIKVIQDIMAKDAIAFVLNKNFPDSLLSLNQLRDILSGKVKNWRDISPSFPLGKIVIAADQSNSGNLFFLKDSLGLDIKNIEIFSADSVAGVIDYVKGHSNAMGIIGVSWLSDADNIDSNDYYKQIKVAGLYEDDKEKFSLPFQGNIADGSYPLKRNIYLIYSGARTGLRTGFASFILGDRGQKIILKTGIVPAKMPGRDIEFKYE</sequence>
<organism evidence="3 4">
    <name type="scientific">Sporocytophaga myxococcoides</name>
    <dbReference type="NCBI Taxonomy" id="153721"/>
    <lineage>
        <taxon>Bacteria</taxon>
        <taxon>Pseudomonadati</taxon>
        <taxon>Bacteroidota</taxon>
        <taxon>Cytophagia</taxon>
        <taxon>Cytophagales</taxon>
        <taxon>Cytophagaceae</taxon>
        <taxon>Sporocytophaga</taxon>
    </lineage>
</organism>
<dbReference type="PROSITE" id="PS51257">
    <property type="entry name" value="PROKAR_LIPOPROTEIN"/>
    <property type="match status" value="1"/>
</dbReference>
<evidence type="ECO:0000256" key="1">
    <source>
        <dbReference type="ARBA" id="ARBA00022729"/>
    </source>
</evidence>
<evidence type="ECO:0000313" key="4">
    <source>
        <dbReference type="Proteomes" id="UP000030185"/>
    </source>
</evidence>
<dbReference type="SUPFAM" id="SSF53850">
    <property type="entry name" value="Periplasmic binding protein-like II"/>
    <property type="match status" value="1"/>
</dbReference>
<gene>
    <name evidence="3" type="ORF">MYP_4030</name>
</gene>
<dbReference type="eggNOG" id="COG0226">
    <property type="taxonomic scope" value="Bacteria"/>
</dbReference>
<protein>
    <submittedName>
        <fullName evidence="3">Phosphate ABC transporter periplasmic protein</fullName>
    </submittedName>
</protein>
<dbReference type="EMBL" id="BBLT01000009">
    <property type="protein sequence ID" value="GAL86800.1"/>
    <property type="molecule type" value="Genomic_DNA"/>
</dbReference>
<accession>A0A098LIN1</accession>
<dbReference type="Gene3D" id="3.40.190.10">
    <property type="entry name" value="Periplasmic binding protein-like II"/>
    <property type="match status" value="2"/>
</dbReference>
<dbReference type="Proteomes" id="UP000030185">
    <property type="component" value="Unassembled WGS sequence"/>
</dbReference>
<feature type="domain" description="PBP" evidence="2">
    <location>
        <begin position="37"/>
        <end position="293"/>
    </location>
</feature>